<sequence>MGAVPLNIVNGVRTGSGAGYLLPALCRPNLTLLAGRGRCGCDFPEPVSSVSTRSGRTGLSPR</sequence>
<dbReference type="PATRIC" id="fig|1299334.3.peg.10346"/>
<dbReference type="EMBL" id="JAOB01000093">
    <property type="protein sequence ID" value="EUA07251.1"/>
    <property type="molecule type" value="Genomic_DNA"/>
</dbReference>
<protein>
    <submittedName>
        <fullName evidence="1">Putative L-sorbose 1-dehydrogenase domain protein</fullName>
    </submittedName>
</protein>
<proteinExistence type="predicted"/>
<evidence type="ECO:0000313" key="1">
    <source>
        <dbReference type="EMBL" id="EUA07251.1"/>
    </source>
</evidence>
<name>X7YKD6_MYCXE</name>
<accession>X7YKD6</accession>
<gene>
    <name evidence="1" type="ORF">I553_0770</name>
</gene>
<dbReference type="AlphaFoldDB" id="X7YKD6"/>
<organism evidence="1">
    <name type="scientific">Mycobacterium xenopi 4042</name>
    <dbReference type="NCBI Taxonomy" id="1299334"/>
    <lineage>
        <taxon>Bacteria</taxon>
        <taxon>Bacillati</taxon>
        <taxon>Actinomycetota</taxon>
        <taxon>Actinomycetes</taxon>
        <taxon>Mycobacteriales</taxon>
        <taxon>Mycobacteriaceae</taxon>
        <taxon>Mycobacterium</taxon>
    </lineage>
</organism>
<reference evidence="1" key="1">
    <citation type="submission" date="2014-01" db="EMBL/GenBank/DDBJ databases">
        <authorList>
            <person name="Brown-Elliot B."/>
            <person name="Wallace R."/>
            <person name="Lenaerts A."/>
            <person name="Ordway D."/>
            <person name="DeGroote M.A."/>
            <person name="Parker T."/>
            <person name="Sizemore C."/>
            <person name="Tallon L.J."/>
            <person name="Sadzewicz L.K."/>
            <person name="Sengamalay N."/>
            <person name="Fraser C.M."/>
            <person name="Hine E."/>
            <person name="Shefchek K.A."/>
            <person name="Das S.P."/>
            <person name="Tettelin H."/>
        </authorList>
    </citation>
    <scope>NUCLEOTIDE SEQUENCE [LARGE SCALE GENOMIC DNA]</scope>
    <source>
        <strain evidence="1">4042</strain>
    </source>
</reference>
<comment type="caution">
    <text evidence="1">The sequence shown here is derived from an EMBL/GenBank/DDBJ whole genome shotgun (WGS) entry which is preliminary data.</text>
</comment>